<dbReference type="InterPro" id="IPR017734">
    <property type="entry name" value="T6SS_SciN"/>
</dbReference>
<dbReference type="NCBIfam" id="TIGR03352">
    <property type="entry name" value="VI_chp_3"/>
    <property type="match status" value="1"/>
</dbReference>
<dbReference type="Proteomes" id="UP001143328">
    <property type="component" value="Unassembled WGS sequence"/>
</dbReference>
<dbReference type="PROSITE" id="PS51257">
    <property type="entry name" value="PROKAR_LIPOPROTEIN"/>
    <property type="match status" value="1"/>
</dbReference>
<reference evidence="2" key="1">
    <citation type="journal article" date="2014" name="Int. J. Syst. Evol. Microbiol.">
        <title>Complete genome sequence of Corynebacterium casei LMG S-19264T (=DSM 44701T), isolated from a smear-ripened cheese.</title>
        <authorList>
            <consortium name="US DOE Joint Genome Institute (JGI-PGF)"/>
            <person name="Walter F."/>
            <person name="Albersmeier A."/>
            <person name="Kalinowski J."/>
            <person name="Ruckert C."/>
        </authorList>
    </citation>
    <scope>NUCLEOTIDE SEQUENCE</scope>
    <source>
        <strain evidence="2">VKM B-2935</strain>
    </source>
</reference>
<dbReference type="InterPro" id="IPR038706">
    <property type="entry name" value="Type_VI_SciN-like_sf"/>
</dbReference>
<name>A0A9W6K2P4_9PSED</name>
<feature type="signal peptide" evidence="1">
    <location>
        <begin position="1"/>
        <end position="21"/>
    </location>
</feature>
<dbReference type="RefSeq" id="WP_271194590.1">
    <property type="nucleotide sequence ID" value="NZ_BSFN01000003.1"/>
</dbReference>
<dbReference type="AlphaFoldDB" id="A0A9W6K2P4"/>
<gene>
    <name evidence="2" type="ORF">GCM10017655_14280</name>
</gene>
<proteinExistence type="predicted"/>
<keyword evidence="1" id="KW-0732">Signal</keyword>
<protein>
    <submittedName>
        <fullName evidence="2">Type VI secretion lipoprotein</fullName>
    </submittedName>
</protein>
<dbReference type="PANTHER" id="PTHR37625">
    <property type="entry name" value="OUTER MEMBRANE LIPOPROTEIN-RELATED"/>
    <property type="match status" value="1"/>
</dbReference>
<dbReference type="Gene3D" id="2.60.40.4150">
    <property type="entry name" value="Type VI secretion system, lipoprotein SciN"/>
    <property type="match status" value="1"/>
</dbReference>
<dbReference type="EMBL" id="BSFN01000003">
    <property type="protein sequence ID" value="GLK88366.1"/>
    <property type="molecule type" value="Genomic_DNA"/>
</dbReference>
<evidence type="ECO:0000313" key="2">
    <source>
        <dbReference type="EMBL" id="GLK88366.1"/>
    </source>
</evidence>
<reference evidence="2" key="2">
    <citation type="submission" date="2023-01" db="EMBL/GenBank/DDBJ databases">
        <authorList>
            <person name="Sun Q."/>
            <person name="Evtushenko L."/>
        </authorList>
    </citation>
    <scope>NUCLEOTIDE SEQUENCE</scope>
    <source>
        <strain evidence="2">VKM B-2935</strain>
    </source>
</reference>
<evidence type="ECO:0000313" key="3">
    <source>
        <dbReference type="Proteomes" id="UP001143328"/>
    </source>
</evidence>
<organism evidence="2 3">
    <name type="scientific">Pseudomonas turukhanskensis</name>
    <dbReference type="NCBI Taxonomy" id="1806536"/>
    <lineage>
        <taxon>Bacteria</taxon>
        <taxon>Pseudomonadati</taxon>
        <taxon>Pseudomonadota</taxon>
        <taxon>Gammaproteobacteria</taxon>
        <taxon>Pseudomonadales</taxon>
        <taxon>Pseudomonadaceae</taxon>
        <taxon>Pseudomonas</taxon>
    </lineage>
</organism>
<evidence type="ECO:0000256" key="1">
    <source>
        <dbReference type="SAM" id="SignalP"/>
    </source>
</evidence>
<sequence length="159" mass="17472">MPRIYSLLQGVMLASLLSACASEPPPPPPPTVLHLHFLGSSELNPSPAGDPAPVRIRVYELKNAANFARTDFFTLVDKPESALGADLVAQDQLLLRPSEQLEIERTLDEQTKQFAIVVAYRDLDTAQWRQVIAVQPQQTRSYDVMVGSHAIAVSPRSAK</sequence>
<dbReference type="PANTHER" id="PTHR37625:SF4">
    <property type="entry name" value="OUTER MEMBRANE LIPOPROTEIN"/>
    <property type="match status" value="1"/>
</dbReference>
<keyword evidence="2" id="KW-0449">Lipoprotein</keyword>
<feature type="chain" id="PRO_5040902813" evidence="1">
    <location>
        <begin position="22"/>
        <end position="159"/>
    </location>
</feature>
<dbReference type="Pfam" id="PF12790">
    <property type="entry name" value="T6SS-SciN"/>
    <property type="match status" value="1"/>
</dbReference>
<accession>A0A9W6K2P4</accession>
<comment type="caution">
    <text evidence="2">The sequence shown here is derived from an EMBL/GenBank/DDBJ whole genome shotgun (WGS) entry which is preliminary data.</text>
</comment>
<keyword evidence="3" id="KW-1185">Reference proteome</keyword>